<organism evidence="3 4">
    <name type="scientific">Nocardia brasiliensis</name>
    <dbReference type="NCBI Taxonomy" id="37326"/>
    <lineage>
        <taxon>Bacteria</taxon>
        <taxon>Bacillati</taxon>
        <taxon>Actinomycetota</taxon>
        <taxon>Actinomycetes</taxon>
        <taxon>Mycobacteriales</taxon>
        <taxon>Nocardiaceae</taxon>
        <taxon>Nocardia</taxon>
    </lineage>
</organism>
<dbReference type="Pfam" id="PF08327">
    <property type="entry name" value="AHSA1"/>
    <property type="match status" value="1"/>
</dbReference>
<sequence>MTQARLRTEGERPAVRLERELVDPPAVVWQALTDREQLRAWFPCDVRVTGGVWRVGATIGFDFGDESGMTLDGEVLAVDEPKLLEFSWGEERLRFELAPHGSGTRLVLVNELAPDAAARNAAGWDACLDQLAGLDPGDWKPRFEAYAAVFEPLVGPQSGPLIA</sequence>
<comment type="similarity">
    <text evidence="1">Belongs to the AHA1 family.</text>
</comment>
<dbReference type="Proteomes" id="UP000501705">
    <property type="component" value="Chromosome"/>
</dbReference>
<name>A0A6G9XKS2_NOCBR</name>
<gene>
    <name evidence="3" type="ORF">F5X71_03675</name>
</gene>
<evidence type="ECO:0000259" key="2">
    <source>
        <dbReference type="Pfam" id="PF08327"/>
    </source>
</evidence>
<reference evidence="3 4" key="1">
    <citation type="journal article" date="2019" name="ACS Chem. Biol.">
        <title>Identification and Mobilization of a Cryptic Antibiotic Biosynthesis Gene Locus from a Human-Pathogenic Nocardia Isolate.</title>
        <authorList>
            <person name="Herisse M."/>
            <person name="Ishida K."/>
            <person name="Porter J.L."/>
            <person name="Howden B."/>
            <person name="Hertweck C."/>
            <person name="Stinear T.P."/>
            <person name="Pidot S.J."/>
        </authorList>
    </citation>
    <scope>NUCLEOTIDE SEQUENCE [LARGE SCALE GENOMIC DNA]</scope>
    <source>
        <strain evidence="3 4">AUSMDU00024985</strain>
    </source>
</reference>
<dbReference type="InterPro" id="IPR023393">
    <property type="entry name" value="START-like_dom_sf"/>
</dbReference>
<accession>A0A6G9XKS2</accession>
<dbReference type="Gene3D" id="3.30.530.20">
    <property type="match status" value="1"/>
</dbReference>
<dbReference type="AlphaFoldDB" id="A0A6G9XKS2"/>
<proteinExistence type="inferred from homology"/>
<feature type="domain" description="Activator of Hsp90 ATPase homologue 1/2-like C-terminal" evidence="2">
    <location>
        <begin position="24"/>
        <end position="133"/>
    </location>
</feature>
<evidence type="ECO:0000313" key="4">
    <source>
        <dbReference type="Proteomes" id="UP000501705"/>
    </source>
</evidence>
<evidence type="ECO:0000313" key="3">
    <source>
        <dbReference type="EMBL" id="QIS01531.1"/>
    </source>
</evidence>
<dbReference type="SUPFAM" id="SSF55961">
    <property type="entry name" value="Bet v1-like"/>
    <property type="match status" value="1"/>
</dbReference>
<dbReference type="EMBL" id="CP046171">
    <property type="protein sequence ID" value="QIS01531.1"/>
    <property type="molecule type" value="Genomic_DNA"/>
</dbReference>
<dbReference type="RefSeq" id="WP_167460672.1">
    <property type="nucleotide sequence ID" value="NZ_CP046171.1"/>
</dbReference>
<evidence type="ECO:0000256" key="1">
    <source>
        <dbReference type="ARBA" id="ARBA00006817"/>
    </source>
</evidence>
<dbReference type="CDD" id="cd08899">
    <property type="entry name" value="SRPBCC_CalC_Aha1-like_6"/>
    <property type="match status" value="1"/>
</dbReference>
<protein>
    <submittedName>
        <fullName evidence="3">ATPase</fullName>
    </submittedName>
</protein>
<dbReference type="InterPro" id="IPR013538">
    <property type="entry name" value="ASHA1/2-like_C"/>
</dbReference>